<keyword evidence="4 6" id="KW-0862">Zinc</keyword>
<feature type="compositionally biased region" description="Polar residues" evidence="7">
    <location>
        <begin position="501"/>
        <end position="520"/>
    </location>
</feature>
<evidence type="ECO:0000256" key="1">
    <source>
        <dbReference type="ARBA" id="ARBA00022723"/>
    </source>
</evidence>
<dbReference type="GO" id="GO:0008270">
    <property type="term" value="F:zinc ion binding"/>
    <property type="evidence" value="ECO:0007669"/>
    <property type="project" value="UniProtKB-UniRule"/>
</dbReference>
<dbReference type="GO" id="GO:0045944">
    <property type="term" value="P:positive regulation of transcription by RNA polymerase II"/>
    <property type="evidence" value="ECO:0007669"/>
    <property type="project" value="UniProtKB-ARBA"/>
</dbReference>
<feature type="binding site" evidence="6">
    <location>
        <position position="75"/>
    </location>
    <ligand>
        <name>Zn(2+)</name>
        <dbReference type="ChEBI" id="CHEBI:29105"/>
    </ligand>
</feature>
<evidence type="ECO:0000256" key="3">
    <source>
        <dbReference type="ARBA" id="ARBA00022771"/>
    </source>
</evidence>
<name>A0A6J2TBA4_DROLE</name>
<feature type="compositionally biased region" description="Acidic residues" evidence="7">
    <location>
        <begin position="662"/>
        <end position="678"/>
    </location>
</feature>
<dbReference type="SMART" id="SM00868">
    <property type="entry name" value="zf-AD"/>
    <property type="match status" value="1"/>
</dbReference>
<keyword evidence="2" id="KW-0677">Repeat</keyword>
<feature type="domain" description="C2H2-type" evidence="8">
    <location>
        <begin position="263"/>
        <end position="291"/>
    </location>
</feature>
<dbReference type="OrthoDB" id="3561125at2759"/>
<feature type="compositionally biased region" description="Basic and acidic residues" evidence="7">
    <location>
        <begin position="521"/>
        <end position="530"/>
    </location>
</feature>
<dbReference type="PANTHER" id="PTHR19818">
    <property type="entry name" value="ZINC FINGER PROTEIN ZIC AND GLI"/>
    <property type="match status" value="1"/>
</dbReference>
<dbReference type="AlphaFoldDB" id="A0A6J2TBA4"/>
<evidence type="ECO:0000256" key="6">
    <source>
        <dbReference type="PROSITE-ProRule" id="PRU01263"/>
    </source>
</evidence>
<feature type="domain" description="C2H2-type" evidence="8">
    <location>
        <begin position="232"/>
        <end position="256"/>
    </location>
</feature>
<feature type="domain" description="C2H2-type" evidence="8">
    <location>
        <begin position="616"/>
        <end position="644"/>
    </location>
</feature>
<dbReference type="SUPFAM" id="SSF57667">
    <property type="entry name" value="beta-beta-alpha zinc fingers"/>
    <property type="match status" value="2"/>
</dbReference>
<dbReference type="PROSITE" id="PS51915">
    <property type="entry name" value="ZAD"/>
    <property type="match status" value="1"/>
</dbReference>
<protein>
    <submittedName>
        <fullName evidence="11">Zinc finger protein Xfin-like isoform X1</fullName>
    </submittedName>
</protein>
<dbReference type="InterPro" id="IPR012934">
    <property type="entry name" value="Znf_AD"/>
</dbReference>
<dbReference type="Gene3D" id="3.30.160.60">
    <property type="entry name" value="Classic Zinc Finger"/>
    <property type="match status" value="4"/>
</dbReference>
<feature type="compositionally biased region" description="Polar residues" evidence="7">
    <location>
        <begin position="451"/>
        <end position="464"/>
    </location>
</feature>
<dbReference type="Pfam" id="PF07776">
    <property type="entry name" value="zf-AD"/>
    <property type="match status" value="1"/>
</dbReference>
<dbReference type="SMART" id="SM00355">
    <property type="entry name" value="ZnF_C2H2"/>
    <property type="match status" value="8"/>
</dbReference>
<evidence type="ECO:0000256" key="5">
    <source>
        <dbReference type="PROSITE-ProRule" id="PRU00042"/>
    </source>
</evidence>
<proteinExistence type="predicted"/>
<dbReference type="PANTHER" id="PTHR19818:SF139">
    <property type="entry name" value="PAIR-RULE PROTEIN ODD-PAIRED"/>
    <property type="match status" value="1"/>
</dbReference>
<feature type="domain" description="ZAD" evidence="9">
    <location>
        <begin position="25"/>
        <end position="99"/>
    </location>
</feature>
<dbReference type="PROSITE" id="PS00028">
    <property type="entry name" value="ZINC_FINGER_C2H2_1"/>
    <property type="match status" value="7"/>
</dbReference>
<feature type="compositionally biased region" description="Basic and acidic residues" evidence="7">
    <location>
        <begin position="481"/>
        <end position="498"/>
    </location>
</feature>
<feature type="binding site" evidence="6">
    <location>
        <position position="30"/>
    </location>
    <ligand>
        <name>Zn(2+)</name>
        <dbReference type="ChEBI" id="CHEBI:29105"/>
    </ligand>
</feature>
<keyword evidence="10" id="KW-1185">Reference proteome</keyword>
<evidence type="ECO:0000313" key="10">
    <source>
        <dbReference type="Proteomes" id="UP000504634"/>
    </source>
</evidence>
<sequence>MDFSTEQRLNYLLTDQSLNYMACQPICRLCGEFIHYGAENIFVKGGGVLRHHIEWLTGLWLEDIPNMPDQICIPCSFDLDQAVAFRERCISTQLRLLKDVLDNSERTNIVFEIYEPGESGKSPDPATTNGSQIHESSTDYIGVWDNPEDGIGHTNPPQIVGEATIHQRRIRKRKHVCEKCRRKFDNTEFYEKHLLRHLANGRFHCKLCDLKYDRKCDFARHLRSLHERKELFPCRHDKCNEKFTSQTYRLKHEKRHLKRVVNFYCKLCDRRIKRKHDFVRHIRVVHKDKKPDESVNNSGEILNPLQNGEVATTEGSNIPGTDSYCDKCGCFVKERFHCKLCDRRFALRFSLVRHIRFYCSSGNSGQCKKPKEGSENLNPIQNENVTTSEQSQVPKRGNYCARCRHSEIKYFSCKLCDRGFDRKDDFVRHVDIVHKDKKPDDICNVELRPQSTVSVHETSNNSGECNKPEEGSEYSNSLQTEYKHEIPASSPKDKKPDDICNISQTEVRPQSNRLDNGSSDDSGKCNKPEEGSEYSNPLQTEYKHEIPAPSPPRERKLTFKTEASEHSNPLQTADVVITRRTQIRKKKYLCGKCRQRFGTRESYEKHLLLHSKYGRFHCKLCDLRYERIRNFERHMQLYHKVKNPDKTCNMQLRRQPNRFVDESSDNSDESDNLEEGSE</sequence>
<feature type="compositionally biased region" description="Polar residues" evidence="7">
    <location>
        <begin position="375"/>
        <end position="391"/>
    </location>
</feature>
<dbReference type="InterPro" id="IPR036236">
    <property type="entry name" value="Znf_C2H2_sf"/>
</dbReference>
<feature type="binding site" evidence="6">
    <location>
        <position position="72"/>
    </location>
    <ligand>
        <name>Zn(2+)</name>
        <dbReference type="ChEBI" id="CHEBI:29105"/>
    </ligand>
</feature>
<gene>
    <name evidence="11" type="primary">LOC115623743</name>
</gene>
<reference evidence="11" key="1">
    <citation type="submission" date="2025-08" db="UniProtKB">
        <authorList>
            <consortium name="RefSeq"/>
        </authorList>
    </citation>
    <scope>IDENTIFICATION</scope>
    <source>
        <strain evidence="11">11010-0011.00</strain>
        <tissue evidence="11">Whole body</tissue>
    </source>
</reference>
<feature type="domain" description="C2H2-type" evidence="8">
    <location>
        <begin position="411"/>
        <end position="439"/>
    </location>
</feature>
<dbReference type="PROSITE" id="PS50157">
    <property type="entry name" value="ZINC_FINGER_C2H2_2"/>
    <property type="match status" value="7"/>
</dbReference>
<dbReference type="InterPro" id="IPR013087">
    <property type="entry name" value="Znf_C2H2_type"/>
</dbReference>
<feature type="binding site" evidence="6">
    <location>
        <position position="27"/>
    </location>
    <ligand>
        <name>Zn(2+)</name>
        <dbReference type="ChEBI" id="CHEBI:29105"/>
    </ligand>
</feature>
<feature type="compositionally biased region" description="Basic and acidic residues" evidence="7">
    <location>
        <begin position="541"/>
        <end position="554"/>
    </location>
</feature>
<evidence type="ECO:0000256" key="4">
    <source>
        <dbReference type="ARBA" id="ARBA00022833"/>
    </source>
</evidence>
<feature type="domain" description="C2H2-type" evidence="8">
    <location>
        <begin position="588"/>
        <end position="611"/>
    </location>
</feature>
<dbReference type="GeneID" id="115623743"/>
<keyword evidence="3 5" id="KW-0863">Zinc-finger</keyword>
<organism evidence="10 11">
    <name type="scientific">Drosophila lebanonensis</name>
    <name type="common">Fruit fly</name>
    <name type="synonym">Scaptodrosophila lebanonensis</name>
    <dbReference type="NCBI Taxonomy" id="7225"/>
    <lineage>
        <taxon>Eukaryota</taxon>
        <taxon>Metazoa</taxon>
        <taxon>Ecdysozoa</taxon>
        <taxon>Arthropoda</taxon>
        <taxon>Hexapoda</taxon>
        <taxon>Insecta</taxon>
        <taxon>Pterygota</taxon>
        <taxon>Neoptera</taxon>
        <taxon>Endopterygota</taxon>
        <taxon>Diptera</taxon>
        <taxon>Brachycera</taxon>
        <taxon>Muscomorpha</taxon>
        <taxon>Ephydroidea</taxon>
        <taxon>Drosophilidae</taxon>
        <taxon>Scaptodrosophila</taxon>
    </lineage>
</organism>
<feature type="region of interest" description="Disordered" evidence="7">
    <location>
        <begin position="657"/>
        <end position="678"/>
    </location>
</feature>
<dbReference type="GO" id="GO:0000978">
    <property type="term" value="F:RNA polymerase II cis-regulatory region sequence-specific DNA binding"/>
    <property type="evidence" value="ECO:0007669"/>
    <property type="project" value="TreeGrafter"/>
</dbReference>
<evidence type="ECO:0000259" key="8">
    <source>
        <dbReference type="PROSITE" id="PS50157"/>
    </source>
</evidence>
<feature type="region of interest" description="Disordered" evidence="7">
    <location>
        <begin position="366"/>
        <end position="391"/>
    </location>
</feature>
<dbReference type="SUPFAM" id="SSF57716">
    <property type="entry name" value="Glucocorticoid receptor-like (DNA-binding domain)"/>
    <property type="match status" value="1"/>
</dbReference>
<feature type="region of interest" description="Disordered" evidence="7">
    <location>
        <begin position="451"/>
        <end position="554"/>
    </location>
</feature>
<evidence type="ECO:0000313" key="11">
    <source>
        <dbReference type="RefSeq" id="XP_030374116.1"/>
    </source>
</evidence>
<evidence type="ECO:0000256" key="7">
    <source>
        <dbReference type="SAM" id="MobiDB-lite"/>
    </source>
</evidence>
<evidence type="ECO:0000256" key="2">
    <source>
        <dbReference type="ARBA" id="ARBA00022737"/>
    </source>
</evidence>
<feature type="domain" description="C2H2-type" evidence="8">
    <location>
        <begin position="203"/>
        <end position="231"/>
    </location>
</feature>
<dbReference type="Proteomes" id="UP000504634">
    <property type="component" value="Unplaced"/>
</dbReference>
<evidence type="ECO:0000259" key="9">
    <source>
        <dbReference type="PROSITE" id="PS51915"/>
    </source>
</evidence>
<feature type="domain" description="C2H2-type" evidence="8">
    <location>
        <begin position="336"/>
        <end position="365"/>
    </location>
</feature>
<dbReference type="GO" id="GO:0000981">
    <property type="term" value="F:DNA-binding transcription factor activity, RNA polymerase II-specific"/>
    <property type="evidence" value="ECO:0007669"/>
    <property type="project" value="TreeGrafter"/>
</dbReference>
<accession>A0A6J2TBA4</accession>
<keyword evidence="1 6" id="KW-0479">Metal-binding</keyword>
<dbReference type="Pfam" id="PF00096">
    <property type="entry name" value="zf-C2H2"/>
    <property type="match status" value="2"/>
</dbReference>
<dbReference type="RefSeq" id="XP_030374116.1">
    <property type="nucleotide sequence ID" value="XM_030518256.1"/>
</dbReference>
<dbReference type="InterPro" id="IPR050329">
    <property type="entry name" value="GLI_C2H2-zinc-finger"/>
</dbReference>
<dbReference type="GO" id="GO:0005634">
    <property type="term" value="C:nucleus"/>
    <property type="evidence" value="ECO:0007669"/>
    <property type="project" value="InterPro"/>
</dbReference>